<protein>
    <submittedName>
        <fullName evidence="2">DUF2255 family protein</fullName>
    </submittedName>
</protein>
<feature type="region of interest" description="Disordered" evidence="1">
    <location>
        <begin position="1"/>
        <end position="22"/>
    </location>
</feature>
<dbReference type="AlphaFoldDB" id="A0A938YG84"/>
<dbReference type="InterPro" id="IPR016888">
    <property type="entry name" value="UCP028498"/>
</dbReference>
<keyword evidence="3" id="KW-1185">Reference proteome</keyword>
<gene>
    <name evidence="2" type="ORF">JL106_09770</name>
</gene>
<name>A0A938YG84_9ACTN</name>
<dbReference type="RefSeq" id="WP_205260527.1">
    <property type="nucleotide sequence ID" value="NZ_JAERWK010000012.1"/>
</dbReference>
<evidence type="ECO:0000313" key="2">
    <source>
        <dbReference type="EMBL" id="MBM9467564.1"/>
    </source>
</evidence>
<dbReference type="Pfam" id="PF10012">
    <property type="entry name" value="DUF2255"/>
    <property type="match status" value="1"/>
</dbReference>
<evidence type="ECO:0000313" key="3">
    <source>
        <dbReference type="Proteomes" id="UP000663792"/>
    </source>
</evidence>
<dbReference type="Proteomes" id="UP000663792">
    <property type="component" value="Unassembled WGS sequence"/>
</dbReference>
<comment type="caution">
    <text evidence="2">The sequence shown here is derived from an EMBL/GenBank/DDBJ whole genome shotgun (WGS) entry which is preliminary data.</text>
</comment>
<evidence type="ECO:0000256" key="1">
    <source>
        <dbReference type="SAM" id="MobiDB-lite"/>
    </source>
</evidence>
<proteinExistence type="predicted"/>
<sequence length="88" mass="9586">MPRDRVSSSPGATRARANRSRVRVPDLEINVMVTDVGTGPDRFRDRVDAAYRAKDHRYGRSADAMTRDGTAASTLRLTSGPAAERPGD</sequence>
<organism evidence="2 3">
    <name type="scientific">Nakamurella leprariae</name>
    <dbReference type="NCBI Taxonomy" id="2803911"/>
    <lineage>
        <taxon>Bacteria</taxon>
        <taxon>Bacillati</taxon>
        <taxon>Actinomycetota</taxon>
        <taxon>Actinomycetes</taxon>
        <taxon>Nakamurellales</taxon>
        <taxon>Nakamurellaceae</taxon>
        <taxon>Nakamurella</taxon>
    </lineage>
</organism>
<reference evidence="2" key="1">
    <citation type="submission" date="2021-01" db="EMBL/GenBank/DDBJ databases">
        <title>YIM 132084 draft genome.</title>
        <authorList>
            <person name="An D."/>
        </authorList>
    </citation>
    <scope>NUCLEOTIDE SEQUENCE</scope>
    <source>
        <strain evidence="2">YIM 132084</strain>
    </source>
</reference>
<dbReference type="EMBL" id="JAERWK010000012">
    <property type="protein sequence ID" value="MBM9467564.1"/>
    <property type="molecule type" value="Genomic_DNA"/>
</dbReference>
<accession>A0A938YG84</accession>
<feature type="region of interest" description="Disordered" evidence="1">
    <location>
        <begin position="60"/>
        <end position="88"/>
    </location>
</feature>